<feature type="transmembrane region" description="Helical" evidence="6">
    <location>
        <begin position="229"/>
        <end position="245"/>
    </location>
</feature>
<keyword evidence="4 6" id="KW-0472">Membrane</keyword>
<feature type="compositionally biased region" description="Polar residues" evidence="5">
    <location>
        <begin position="36"/>
        <end position="60"/>
    </location>
</feature>
<feature type="compositionally biased region" description="Polar residues" evidence="5">
    <location>
        <begin position="699"/>
        <end position="709"/>
    </location>
</feature>
<evidence type="ECO:0000256" key="7">
    <source>
        <dbReference type="SAM" id="SignalP"/>
    </source>
</evidence>
<feature type="transmembrane region" description="Helical" evidence="6">
    <location>
        <begin position="114"/>
        <end position="135"/>
    </location>
</feature>
<feature type="compositionally biased region" description="Basic and acidic residues" evidence="5">
    <location>
        <begin position="618"/>
        <end position="630"/>
    </location>
</feature>
<comment type="subcellular location">
    <subcellularLocation>
        <location evidence="1">Membrane</location>
        <topology evidence="1">Multi-pass membrane protein</topology>
    </subcellularLocation>
</comment>
<feature type="region of interest" description="Disordered" evidence="5">
    <location>
        <begin position="27"/>
        <end position="60"/>
    </location>
</feature>
<evidence type="ECO:0000313" key="10">
    <source>
        <dbReference type="Proteomes" id="UP000193240"/>
    </source>
</evidence>
<feature type="transmembrane region" description="Helical" evidence="6">
    <location>
        <begin position="201"/>
        <end position="223"/>
    </location>
</feature>
<evidence type="ECO:0000256" key="6">
    <source>
        <dbReference type="SAM" id="Phobius"/>
    </source>
</evidence>
<keyword evidence="2 6" id="KW-0812">Transmembrane</keyword>
<feature type="compositionally biased region" description="Polar residues" evidence="5">
    <location>
        <begin position="784"/>
        <end position="821"/>
    </location>
</feature>
<feature type="transmembrane region" description="Helical" evidence="6">
    <location>
        <begin position="175"/>
        <end position="194"/>
    </location>
</feature>
<feature type="signal peptide" evidence="7">
    <location>
        <begin position="1"/>
        <end position="22"/>
    </location>
</feature>
<organism evidence="9 10">
    <name type="scientific">Epicoccum nigrum</name>
    <name type="common">Soil fungus</name>
    <name type="synonym">Epicoccum purpurascens</name>
    <dbReference type="NCBI Taxonomy" id="105696"/>
    <lineage>
        <taxon>Eukaryota</taxon>
        <taxon>Fungi</taxon>
        <taxon>Dikarya</taxon>
        <taxon>Ascomycota</taxon>
        <taxon>Pezizomycotina</taxon>
        <taxon>Dothideomycetes</taxon>
        <taxon>Pleosporomycetidae</taxon>
        <taxon>Pleosporales</taxon>
        <taxon>Pleosporineae</taxon>
        <taxon>Didymellaceae</taxon>
        <taxon>Epicoccum</taxon>
    </lineage>
</organism>
<evidence type="ECO:0000256" key="4">
    <source>
        <dbReference type="ARBA" id="ARBA00023136"/>
    </source>
</evidence>
<dbReference type="InParanoid" id="A0A1Y2LJ22"/>
<evidence type="ECO:0000313" key="9">
    <source>
        <dbReference type="EMBL" id="OSS43740.1"/>
    </source>
</evidence>
<proteinExistence type="predicted"/>
<keyword evidence="3 6" id="KW-1133">Transmembrane helix</keyword>
<feature type="region of interest" description="Disordered" evidence="5">
    <location>
        <begin position="746"/>
        <end position="853"/>
    </location>
</feature>
<evidence type="ECO:0000256" key="3">
    <source>
        <dbReference type="ARBA" id="ARBA00022989"/>
    </source>
</evidence>
<sequence length="1036" mass="112308">MQFLRFLSAWIVLIFCIHSATAIPQSLIPRQDDGSSSRSNTPGVTTSVRPSATASLDQDISTSTIESRHVSPTAVVSTSAITSFQVPATVSAAPQSTSLAEVSLENPLPIRPSLTPAMGITGVFLLLSGIAFAVIGIKNKWVYVFGSAAYLSALAVTVLIVYLMNPPVSNGVQGAFFVAAFFTGVIFGAVSLVFSDITEGFGCLLGGFCLSMWFLCLNSGGLISSETGRAIFIGCMSAGGYSLSFSHHTRNYGLIVSIAFSGATATILGIDCLSRAGLKEFWLYLWALNDDIFPLNTETYPVTKNIKAELAGIIIIAVLGVVSQLRVWKLVKEHRDKSAAQQLEKQQDQDREEEALGRQIEDSFQRERAQWEAAYGNKNAQESSVASSIMSPKHSTSIREKEGLATDSLELVDMHKSGIMKSAHSNTPAGTTVTVSVLDDDIQQIDAQGIPVTCRKTESVTAGGDHKVLPATPGSNVTKTSSLRPSSVPPPPAIVPLPFKVPEESNTETDEWDNASVSAVAEAEDISVNGKRPMSKRISDMSKLHPSASKRSSRRNSGSQEDLIIPHNEDDRASSIAATFDDEHDDVSLRQLSPPCSPIGTEHDGAFFMSPAENALYDDKHASADVEGKEPTPGAHEVVTDAPARPVIRQSLTSSTDPKPSEPIVKHSPRRDSPSRADTLVSSAQETSEGDLSKMSSEKAFSQSSQTENEILHPGSLKESVFPRFSKVALSYRTNEWAKHLEAADLPELEDLPVPASPGAALEHDPVETSAPVSDEIAAPLIGSQRNSQRMSTAKPSLGRSTSTSQQPLAEQQSMSRSPSVLSPRVLSRSNSGAQSDRLSPLPTNTLMNQRESLIRNRVSSHSFSPLPSPGQTVFEQSEQDDMTLAQRRQLLKQGSASPLMQAQAPLVSPRRPPPSTAQKWQKKGWAAPSIAPGFDSHQPQRTTSTSNRKREDLYADWRENIREVTPPQTVALVAMQQREALLNERRQKEVERQQRESIQQQRASMMDSMMRSGQMLDAHREAMRKMQANANKRAA</sequence>
<feature type="compositionally biased region" description="Basic and acidic residues" evidence="5">
    <location>
        <begin position="986"/>
        <end position="996"/>
    </location>
</feature>
<feature type="region of interest" description="Disordered" evidence="5">
    <location>
        <begin position="897"/>
        <end position="951"/>
    </location>
</feature>
<feature type="region of interest" description="Disordered" evidence="5">
    <location>
        <begin position="618"/>
        <end position="718"/>
    </location>
</feature>
<keyword evidence="10" id="KW-1185">Reference proteome</keyword>
<dbReference type="EMBL" id="KZ107862">
    <property type="protein sequence ID" value="OSS43740.1"/>
    <property type="molecule type" value="Genomic_DNA"/>
</dbReference>
<feature type="transmembrane region" description="Helical" evidence="6">
    <location>
        <begin position="142"/>
        <end position="163"/>
    </location>
</feature>
<feature type="region of interest" description="Disordered" evidence="5">
    <location>
        <begin position="463"/>
        <end position="571"/>
    </location>
</feature>
<feature type="region of interest" description="Disordered" evidence="5">
    <location>
        <begin position="986"/>
        <end position="1010"/>
    </location>
</feature>
<protein>
    <recommendedName>
        <fullName evidence="8">TM7S3/TM198-like domain-containing protein</fullName>
    </recommendedName>
</protein>
<name>A0A1Y2LJ22_EPING</name>
<feature type="compositionally biased region" description="Polar residues" evidence="5">
    <location>
        <begin position="938"/>
        <end position="947"/>
    </location>
</feature>
<feature type="compositionally biased region" description="Polar residues" evidence="5">
    <location>
        <begin position="828"/>
        <end position="853"/>
    </location>
</feature>
<dbReference type="PANTHER" id="PTHR39469:SF1">
    <property type="entry name" value="DUF4203 DOMAIN-CONTAINING PROTEIN"/>
    <property type="match status" value="1"/>
</dbReference>
<evidence type="ECO:0000256" key="5">
    <source>
        <dbReference type="SAM" id="MobiDB-lite"/>
    </source>
</evidence>
<dbReference type="OMA" id="VQSYRTN"/>
<dbReference type="Pfam" id="PF13886">
    <property type="entry name" value="TM7S3_TM198"/>
    <property type="match status" value="1"/>
</dbReference>
<gene>
    <name evidence="9" type="ORF">B5807_11548</name>
</gene>
<feature type="chain" id="PRO_5012417985" description="TM7S3/TM198-like domain-containing protein" evidence="7">
    <location>
        <begin position="23"/>
        <end position="1036"/>
    </location>
</feature>
<dbReference type="InterPro" id="IPR025256">
    <property type="entry name" value="TM7S3/TM198-like_dom"/>
</dbReference>
<evidence type="ECO:0000256" key="2">
    <source>
        <dbReference type="ARBA" id="ARBA00022692"/>
    </source>
</evidence>
<dbReference type="PANTHER" id="PTHR39469">
    <property type="entry name" value="CHROMOSOME 1, WHOLE GENOME SHOTGUN SEQUENCE"/>
    <property type="match status" value="1"/>
</dbReference>
<feature type="transmembrane region" description="Helical" evidence="6">
    <location>
        <begin position="252"/>
        <end position="270"/>
    </location>
</feature>
<accession>A0A1Y2LJ22</accession>
<dbReference type="GO" id="GO:0016020">
    <property type="term" value="C:membrane"/>
    <property type="evidence" value="ECO:0007669"/>
    <property type="project" value="UniProtKB-SubCell"/>
</dbReference>
<evidence type="ECO:0000259" key="8">
    <source>
        <dbReference type="Pfam" id="PF13886"/>
    </source>
</evidence>
<keyword evidence="7" id="KW-0732">Signal</keyword>
<reference evidence="9 10" key="1">
    <citation type="journal article" date="2017" name="Genome Announc.">
        <title>Genome sequence of the saprophytic ascomycete Epicoccum nigrum ICMP 19927 strain isolated from New Zealand.</title>
        <authorList>
            <person name="Fokin M."/>
            <person name="Fleetwood D."/>
            <person name="Weir B.S."/>
            <person name="Villas-Boas S.G."/>
        </authorList>
    </citation>
    <scope>NUCLEOTIDE SEQUENCE [LARGE SCALE GENOMIC DNA]</scope>
    <source>
        <strain evidence="9 10">ICMP 19927</strain>
    </source>
</reference>
<evidence type="ECO:0000256" key="1">
    <source>
        <dbReference type="ARBA" id="ARBA00004141"/>
    </source>
</evidence>
<dbReference type="AlphaFoldDB" id="A0A1Y2LJ22"/>
<dbReference type="Proteomes" id="UP000193240">
    <property type="component" value="Unassembled WGS sequence"/>
</dbReference>
<dbReference type="STRING" id="105696.A0A1Y2LJ22"/>
<feature type="domain" description="TM7S3/TM198-like" evidence="8">
    <location>
        <begin position="122"/>
        <end position="325"/>
    </location>
</feature>